<sequence>MTLKAARAQADLTQEQIAQKMGIARNTYNDYENYKIFMRIDKAVQFSEIVSIPFDNIIFLNKNYT</sequence>
<proteinExistence type="predicted"/>
<protein>
    <submittedName>
        <fullName evidence="2">Helix-turn-helix domain-containing protein</fullName>
    </submittedName>
</protein>
<dbReference type="InterPro" id="IPR010982">
    <property type="entry name" value="Lambda_DNA-bd_dom_sf"/>
</dbReference>
<organism evidence="2 3">
    <name type="scientific">Streptococcus anginosus</name>
    <dbReference type="NCBI Taxonomy" id="1328"/>
    <lineage>
        <taxon>Bacteria</taxon>
        <taxon>Bacillati</taxon>
        <taxon>Bacillota</taxon>
        <taxon>Bacilli</taxon>
        <taxon>Lactobacillales</taxon>
        <taxon>Streptococcaceae</taxon>
        <taxon>Streptococcus</taxon>
        <taxon>Streptococcus anginosus group</taxon>
    </lineage>
</organism>
<dbReference type="InterPro" id="IPR001387">
    <property type="entry name" value="Cro/C1-type_HTH"/>
</dbReference>
<evidence type="ECO:0000313" key="2">
    <source>
        <dbReference type="EMBL" id="MCW1071481.1"/>
    </source>
</evidence>
<dbReference type="SMART" id="SM00530">
    <property type="entry name" value="HTH_XRE"/>
    <property type="match status" value="1"/>
</dbReference>
<evidence type="ECO:0000313" key="3">
    <source>
        <dbReference type="Proteomes" id="UP001208853"/>
    </source>
</evidence>
<feature type="domain" description="HTH cro/C1-type" evidence="1">
    <location>
        <begin position="3"/>
        <end position="57"/>
    </location>
</feature>
<dbReference type="CDD" id="cd00093">
    <property type="entry name" value="HTH_XRE"/>
    <property type="match status" value="1"/>
</dbReference>
<dbReference type="RefSeq" id="WP_264344473.1">
    <property type="nucleotide sequence ID" value="NZ_CP118046.1"/>
</dbReference>
<dbReference type="Pfam" id="PF01381">
    <property type="entry name" value="HTH_3"/>
    <property type="match status" value="1"/>
</dbReference>
<dbReference type="Proteomes" id="UP001208853">
    <property type="component" value="Unassembled WGS sequence"/>
</dbReference>
<dbReference type="AlphaFoldDB" id="A0AAW5TEI6"/>
<comment type="caution">
    <text evidence="2">The sequence shown here is derived from an EMBL/GenBank/DDBJ whole genome shotgun (WGS) entry which is preliminary data.</text>
</comment>
<dbReference type="SUPFAM" id="SSF47413">
    <property type="entry name" value="lambda repressor-like DNA-binding domains"/>
    <property type="match status" value="1"/>
</dbReference>
<accession>A0AAW5TEI6</accession>
<reference evidence="2" key="1">
    <citation type="submission" date="2022-10" db="EMBL/GenBank/DDBJ databases">
        <title>Comparative genomic study of S. anginosus.</title>
        <authorList>
            <person name="Prasad A."/>
            <person name="Ene A."/>
            <person name="Jablonska S."/>
            <person name="Du J."/>
            <person name="Wolfe A.J."/>
            <person name="Putonti C."/>
        </authorList>
    </citation>
    <scope>NUCLEOTIDE SEQUENCE</scope>
    <source>
        <strain evidence="2">UMB6888</strain>
    </source>
</reference>
<evidence type="ECO:0000259" key="1">
    <source>
        <dbReference type="PROSITE" id="PS50943"/>
    </source>
</evidence>
<dbReference type="PROSITE" id="PS50943">
    <property type="entry name" value="HTH_CROC1"/>
    <property type="match status" value="1"/>
</dbReference>
<name>A0AAW5TEI6_STRAP</name>
<gene>
    <name evidence="2" type="ORF">OJ930_00085</name>
</gene>
<dbReference type="EMBL" id="JAPAIK010000001">
    <property type="protein sequence ID" value="MCW1071481.1"/>
    <property type="molecule type" value="Genomic_DNA"/>
</dbReference>
<dbReference type="GO" id="GO:0003677">
    <property type="term" value="F:DNA binding"/>
    <property type="evidence" value="ECO:0007669"/>
    <property type="project" value="InterPro"/>
</dbReference>
<dbReference type="Gene3D" id="1.10.260.40">
    <property type="entry name" value="lambda repressor-like DNA-binding domains"/>
    <property type="match status" value="1"/>
</dbReference>